<keyword evidence="1" id="KW-0812">Transmembrane</keyword>
<dbReference type="Proteomes" id="UP001140502">
    <property type="component" value="Unassembled WGS sequence"/>
</dbReference>
<feature type="transmembrane region" description="Helical" evidence="1">
    <location>
        <begin position="274"/>
        <end position="293"/>
    </location>
</feature>
<evidence type="ECO:0000256" key="1">
    <source>
        <dbReference type="SAM" id="Phobius"/>
    </source>
</evidence>
<gene>
    <name evidence="2" type="ORF">N0V84_007464</name>
</gene>
<feature type="transmembrane region" description="Helical" evidence="1">
    <location>
        <begin position="201"/>
        <end position="218"/>
    </location>
</feature>
<dbReference type="OrthoDB" id="5089392at2759"/>
<dbReference type="AlphaFoldDB" id="A0A9W8W9Y7"/>
<evidence type="ECO:0000313" key="2">
    <source>
        <dbReference type="EMBL" id="KAJ4317245.1"/>
    </source>
</evidence>
<sequence length="449" mass="49748">MKMMKESVDIADASNAQSQDASDSEFSLAGPKSLAAVKRGTRWIHCDNPRLKNNLLGAVGFLELANAGDFAANVWNDTPVPRHAVVLMAIGGFTALVFSVFAFLDSRRAWSNISFLRSQRKLLEGEQAHRVTDSRPTQEVDVLLEITIRELRIEIINRWAMDVLLGGGAVLIGTGTFMAIGGANHRVWLASNILSGYLGNAPIAAFGLISATWAVIIWKKMRHHALAAEKALRGAPALALIKRRCFNLQLFYVVNGIATILGGVGSMLTAERWWGYVILIPVIMSSLFCNVWWRKRVGYDRPWIADPAPMNTNGLVHALESTAQIRRAFQDGPGTVLPRIVGGLPSPAFPEVLAFMIEYDLFEKFCLYLVNNTHVAHILSIRNSTRVALSSSHILAIPDIHHPQLVGFAEDFLRDEGPRHFQSRERFMIEILGTHLTLNENGQGRQVEK</sequence>
<comment type="caution">
    <text evidence="2">The sequence shown here is derived from an EMBL/GenBank/DDBJ whole genome shotgun (WGS) entry which is preliminary data.</text>
</comment>
<reference evidence="2" key="1">
    <citation type="submission" date="2022-10" db="EMBL/GenBank/DDBJ databases">
        <title>Tapping the CABI collections for fungal endophytes: first genome assemblies for Collariella, Neodidymelliopsis, Ascochyta clinopodiicola, Didymella pomorum, Didymosphaeria variabile, Neocosmospora piperis and Neocucurbitaria cava.</title>
        <authorList>
            <person name="Hill R."/>
        </authorList>
    </citation>
    <scope>NUCLEOTIDE SEQUENCE</scope>
    <source>
        <strain evidence="2">IMI 366586</strain>
    </source>
</reference>
<feature type="transmembrane region" description="Helical" evidence="1">
    <location>
        <begin position="84"/>
        <end position="104"/>
    </location>
</feature>
<name>A0A9W8W9Y7_9HYPO</name>
<evidence type="ECO:0008006" key="4">
    <source>
        <dbReference type="Google" id="ProtNLM"/>
    </source>
</evidence>
<keyword evidence="1" id="KW-1133">Transmembrane helix</keyword>
<accession>A0A9W8W9Y7</accession>
<keyword evidence="3" id="KW-1185">Reference proteome</keyword>
<proteinExistence type="predicted"/>
<feature type="transmembrane region" description="Helical" evidence="1">
    <location>
        <begin position="159"/>
        <end position="181"/>
    </location>
</feature>
<protein>
    <recommendedName>
        <fullName evidence="4">Integral membrane protein</fullName>
    </recommendedName>
</protein>
<dbReference type="EMBL" id="JAPEUR010000164">
    <property type="protein sequence ID" value="KAJ4317245.1"/>
    <property type="molecule type" value="Genomic_DNA"/>
</dbReference>
<organism evidence="2 3">
    <name type="scientific">Fusarium piperis</name>
    <dbReference type="NCBI Taxonomy" id="1435070"/>
    <lineage>
        <taxon>Eukaryota</taxon>
        <taxon>Fungi</taxon>
        <taxon>Dikarya</taxon>
        <taxon>Ascomycota</taxon>
        <taxon>Pezizomycotina</taxon>
        <taxon>Sordariomycetes</taxon>
        <taxon>Hypocreomycetidae</taxon>
        <taxon>Hypocreales</taxon>
        <taxon>Nectriaceae</taxon>
        <taxon>Fusarium</taxon>
        <taxon>Fusarium solani species complex</taxon>
    </lineage>
</organism>
<keyword evidence="1" id="KW-0472">Membrane</keyword>
<feature type="transmembrane region" description="Helical" evidence="1">
    <location>
        <begin position="250"/>
        <end position="268"/>
    </location>
</feature>
<evidence type="ECO:0000313" key="3">
    <source>
        <dbReference type="Proteomes" id="UP001140502"/>
    </source>
</evidence>